<gene>
    <name evidence="2" type="primary">LOC142169584</name>
</gene>
<reference evidence="1" key="1">
    <citation type="journal article" date="2014" name="Nat. Commun.">
        <title>The tobacco genome sequence and its comparison with those of tomato and potato.</title>
        <authorList>
            <person name="Sierro N."/>
            <person name="Battey J.N."/>
            <person name="Ouadi S."/>
            <person name="Bakaher N."/>
            <person name="Bovet L."/>
            <person name="Willig A."/>
            <person name="Goepfert S."/>
            <person name="Peitsch M.C."/>
            <person name="Ivanov N.V."/>
        </authorList>
    </citation>
    <scope>NUCLEOTIDE SEQUENCE [LARGE SCALE GENOMIC DNA]</scope>
</reference>
<name>A0AC58SRG1_TOBAC</name>
<accession>A0AC58SRG1</accession>
<keyword evidence="1" id="KW-1185">Reference proteome</keyword>
<evidence type="ECO:0000313" key="1">
    <source>
        <dbReference type="Proteomes" id="UP000790787"/>
    </source>
</evidence>
<protein>
    <submittedName>
        <fullName evidence="2">Uncharacterized protein LOC142169584</fullName>
    </submittedName>
</protein>
<dbReference type="RefSeq" id="XP_075087567.1">
    <property type="nucleotide sequence ID" value="XM_075231466.1"/>
</dbReference>
<evidence type="ECO:0000313" key="2">
    <source>
        <dbReference type="RefSeq" id="XP_075087567.1"/>
    </source>
</evidence>
<dbReference type="Proteomes" id="UP000790787">
    <property type="component" value="Chromosome 15"/>
</dbReference>
<proteinExistence type="predicted"/>
<organism evidence="1 2">
    <name type="scientific">Nicotiana tabacum</name>
    <name type="common">Common tobacco</name>
    <dbReference type="NCBI Taxonomy" id="4097"/>
    <lineage>
        <taxon>Eukaryota</taxon>
        <taxon>Viridiplantae</taxon>
        <taxon>Streptophyta</taxon>
        <taxon>Embryophyta</taxon>
        <taxon>Tracheophyta</taxon>
        <taxon>Spermatophyta</taxon>
        <taxon>Magnoliopsida</taxon>
        <taxon>eudicotyledons</taxon>
        <taxon>Gunneridae</taxon>
        <taxon>Pentapetalae</taxon>
        <taxon>asterids</taxon>
        <taxon>lamiids</taxon>
        <taxon>Solanales</taxon>
        <taxon>Solanaceae</taxon>
        <taxon>Nicotianoideae</taxon>
        <taxon>Nicotianeae</taxon>
        <taxon>Nicotiana</taxon>
    </lineage>
</organism>
<sequence>MGQTWLLVNFNFGLCVIILLDPGSTHFYICSSVIFPENVKSMRLDYGVLVKSPLGHQAVCNQIYRGYSFVNQNIAFHADLIEMPFQDYDVNIGKDWLHRYHAVVDCRSKRVNFKAPTFSHIFIQGERSLTSNIISVIVERKVISQGCEAYLAHVVDTHLESPSLKDIPVVCEFSDILPENLPGLPPEREV</sequence>
<reference evidence="2" key="2">
    <citation type="submission" date="2025-08" db="UniProtKB">
        <authorList>
            <consortium name="RefSeq"/>
        </authorList>
    </citation>
    <scope>IDENTIFICATION</scope>
    <source>
        <tissue evidence="2">Leaf</tissue>
    </source>
</reference>